<organism evidence="1">
    <name type="scientific">Klebsiella pneumoniae</name>
    <dbReference type="NCBI Taxonomy" id="573"/>
    <lineage>
        <taxon>Bacteria</taxon>
        <taxon>Pseudomonadati</taxon>
        <taxon>Pseudomonadota</taxon>
        <taxon>Gammaproteobacteria</taxon>
        <taxon>Enterobacterales</taxon>
        <taxon>Enterobacteriaceae</taxon>
        <taxon>Klebsiella/Raoultella group</taxon>
        <taxon>Klebsiella</taxon>
        <taxon>Klebsiella pneumoniae complex</taxon>
    </lineage>
</organism>
<protein>
    <submittedName>
        <fullName evidence="1">IncFII RepA protein family protein</fullName>
    </submittedName>
</protein>
<name>A0A2P1BNB3_KLEPN</name>
<proteinExistence type="predicted"/>
<dbReference type="AlphaFoldDB" id="A0A2P1BNB3"/>
<geneLocation type="plasmid" evidence="1">
    <name>pUJ-1KPC</name>
</geneLocation>
<dbReference type="EMBL" id="MG700548">
    <property type="protein sequence ID" value="AVI43206.1"/>
    <property type="molecule type" value="Genomic_DNA"/>
</dbReference>
<sequence>MWTGHRVKERQPVSQPCHAGAEVLAELGLITYQTEYDPQIGCNIPTDITFTPALFSALDVSEVAVVAAPQPCGVGKPAAQKQKLKPLEMDELIAKRGGSCVSVFAAIRLSVNLTAGSGYCTAGCITAAS</sequence>
<evidence type="ECO:0000313" key="1">
    <source>
        <dbReference type="EMBL" id="AVI43206.1"/>
    </source>
</evidence>
<keyword evidence="1" id="KW-0614">Plasmid</keyword>
<reference evidence="1" key="1">
    <citation type="submission" date="2017-12" db="EMBL/GenBank/DDBJ databases">
        <title>Insights into the successfully spreading KPC-encoding IncII plasmids.</title>
        <authorList>
            <person name="Brandt C."/>
            <person name="Pletz M.W."/>
            <person name="Makarewicz O."/>
        </authorList>
    </citation>
    <scope>NUCLEOTIDE SEQUENCE</scope>
    <source>
        <strain evidence="1">UR15381</strain>
        <plasmid evidence="1">pUJ-1KPC</plasmid>
    </source>
</reference>
<accession>A0A2P1BNB3</accession>